<dbReference type="Pfam" id="PF13977">
    <property type="entry name" value="TetR_C_6"/>
    <property type="match status" value="1"/>
</dbReference>
<keyword evidence="1" id="KW-0805">Transcription regulation</keyword>
<evidence type="ECO:0000313" key="6">
    <source>
        <dbReference type="EMBL" id="CAG7618770.1"/>
    </source>
</evidence>
<dbReference type="InterPro" id="IPR001647">
    <property type="entry name" value="HTH_TetR"/>
</dbReference>
<dbReference type="EMBL" id="CAJVAP010000031">
    <property type="protein sequence ID" value="CAG7618770.1"/>
    <property type="molecule type" value="Genomic_DNA"/>
</dbReference>
<evidence type="ECO:0000256" key="3">
    <source>
        <dbReference type="ARBA" id="ARBA00023163"/>
    </source>
</evidence>
<dbReference type="Proteomes" id="UP000693892">
    <property type="component" value="Unassembled WGS sequence"/>
</dbReference>
<keyword evidence="7" id="KW-1185">Reference proteome</keyword>
<proteinExistence type="predicted"/>
<evidence type="ECO:0000313" key="7">
    <source>
        <dbReference type="Proteomes" id="UP000693892"/>
    </source>
</evidence>
<gene>
    <name evidence="6" type="ORF">LEUCIP111803_02232</name>
</gene>
<dbReference type="InterPro" id="IPR050109">
    <property type="entry name" value="HTH-type_TetR-like_transc_reg"/>
</dbReference>
<feature type="domain" description="HTH tetR-type" evidence="5">
    <location>
        <begin position="1"/>
        <end position="34"/>
    </location>
</feature>
<evidence type="ECO:0000256" key="4">
    <source>
        <dbReference type="PROSITE-ProRule" id="PRU00335"/>
    </source>
</evidence>
<sequence length="165" mass="17812">MASDAGVSVGLVYYHFTDRNGLLRATMEYANRMAFVAESTSEGEPPAVSGFEQLSALLFTDMAGTDTSRDNAVVWYEIVGEALFEDEIRGQVAATIQDWQQHVFGAIRQGQGDGSVRADADAVVTAQILTALVDGLLSRLAIDSLTWDAARASLRVAMERLLLPV</sequence>
<evidence type="ECO:0000256" key="2">
    <source>
        <dbReference type="ARBA" id="ARBA00023125"/>
    </source>
</evidence>
<dbReference type="AlphaFoldDB" id="A0A916K1W4"/>
<keyword evidence="2 4" id="KW-0238">DNA-binding</keyword>
<organism evidence="6 7">
    <name type="scientific">Leucobacter soli</name>
    <dbReference type="NCBI Taxonomy" id="2812850"/>
    <lineage>
        <taxon>Bacteria</taxon>
        <taxon>Bacillati</taxon>
        <taxon>Actinomycetota</taxon>
        <taxon>Actinomycetes</taxon>
        <taxon>Micrococcales</taxon>
        <taxon>Microbacteriaceae</taxon>
        <taxon>Leucobacter</taxon>
    </lineage>
</organism>
<dbReference type="PANTHER" id="PTHR30055">
    <property type="entry name" value="HTH-TYPE TRANSCRIPTIONAL REGULATOR RUTR"/>
    <property type="match status" value="1"/>
</dbReference>
<comment type="caution">
    <text evidence="6">The sequence shown here is derived from an EMBL/GenBank/DDBJ whole genome shotgun (WGS) entry which is preliminary data.</text>
</comment>
<dbReference type="GO" id="GO:0000976">
    <property type="term" value="F:transcription cis-regulatory region binding"/>
    <property type="evidence" value="ECO:0007669"/>
    <property type="project" value="TreeGrafter"/>
</dbReference>
<protein>
    <recommendedName>
        <fullName evidence="5">HTH tetR-type domain-containing protein</fullName>
    </recommendedName>
</protein>
<evidence type="ECO:0000259" key="5">
    <source>
        <dbReference type="PROSITE" id="PS50977"/>
    </source>
</evidence>
<accession>A0A916K1W4</accession>
<comment type="caution">
    <text evidence="4">Lacks conserved residue(s) required for the propagation of feature annotation.</text>
</comment>
<dbReference type="PANTHER" id="PTHR30055:SF238">
    <property type="entry name" value="MYCOFACTOCIN BIOSYNTHESIS TRANSCRIPTIONAL REGULATOR MFTR-RELATED"/>
    <property type="match status" value="1"/>
</dbReference>
<dbReference type="GO" id="GO:0003700">
    <property type="term" value="F:DNA-binding transcription factor activity"/>
    <property type="evidence" value="ECO:0007669"/>
    <property type="project" value="TreeGrafter"/>
</dbReference>
<keyword evidence="3" id="KW-0804">Transcription</keyword>
<dbReference type="PROSITE" id="PS50977">
    <property type="entry name" value="HTH_TETR_2"/>
    <property type="match status" value="1"/>
</dbReference>
<reference evidence="6" key="1">
    <citation type="submission" date="2021-06" db="EMBL/GenBank/DDBJ databases">
        <authorList>
            <person name="Criscuolo A."/>
        </authorList>
    </citation>
    <scope>NUCLEOTIDE SEQUENCE</scope>
    <source>
        <strain evidence="6">CIP111803</strain>
    </source>
</reference>
<dbReference type="InterPro" id="IPR039538">
    <property type="entry name" value="BetI_C"/>
</dbReference>
<evidence type="ECO:0000256" key="1">
    <source>
        <dbReference type="ARBA" id="ARBA00023015"/>
    </source>
</evidence>
<name>A0A916K1W4_9MICO</name>